<sequence length="776" mass="81725">MKAVGAIRLVTAACALALLVSGCAAGTASETNTPSTSSNVVDIKDIVLTNLSGDCADYSASYQAKVSDLKLKNEFISVLTVTDDDASCTVTSNDIPNYDFNDDSAHFATPLAEQNLVLNIPRNPVAASTSTELSLSFYNAVMLNGVVLDQLANGCYRPDDSAADSDGNIANGCGELVDWRLDPLGKVKFGTDSHNGHTQPGGLYHYHGNPLTLFDPEETKQGSPVIGFAADGFPIYGPHYLDPTSGQLLEATSGYTLRSGSRPEDAGSPGGAYDGTYIQDYEFTGVGTLDECNGMTVDGQYGYYVTSSYPYVMGCFKGNPDPSFVKGAESFLWNIVAFATACVSTLVLIAILVRRRRVRKSSNDQPKTPEKKEQRIMIKKLSKRAWALLGATTALVVVSGALWFAVDSSYTPVPLGAPGVVADNFLEGSLTKAIAEEDCTLTDGTETSCYRISVTGIPVDTTIGPFCPKTTSSTAEESGIWLDGSKLYDADGAFILDLATIYGDAKWKLYDDKGNVNITDTKEEFQGAARPDVQDDLKYNCVEGKYEWTNTGEAVPISMLVPKTPMKAASSSTTAGTDLGVTLNGLVIAPSAPVDAILGAYTIAAFDDCGGHFNPIEGYHMHAYTDCAGADYDASIEDPNAETKQIGYALDGVAVFAPLAHDSTIELDECNGRTTDKDGYHYYAQSPELNRIVKCFNGLTAVDDAAATAQTATDGQSPAAGQGPPSGQGPPGGGAPSGVNPETLAWIIGGSVLGGGALVGGGFVIAKRRSNRRVKA</sequence>
<name>A0A6J6BV26_9ZZZZ</name>
<feature type="compositionally biased region" description="Gly residues" evidence="1">
    <location>
        <begin position="724"/>
        <end position="736"/>
    </location>
</feature>
<evidence type="ECO:0000256" key="2">
    <source>
        <dbReference type="SAM" id="Phobius"/>
    </source>
</evidence>
<keyword evidence="2" id="KW-0472">Membrane</keyword>
<protein>
    <submittedName>
        <fullName evidence="4">Unannotated protein</fullName>
    </submittedName>
</protein>
<feature type="domain" description="YHYH" evidence="3">
    <location>
        <begin position="119"/>
        <end position="318"/>
    </location>
</feature>
<accession>A0A6J6BV26</accession>
<gene>
    <name evidence="4" type="ORF">UFOPK1410_00789</name>
</gene>
<feature type="transmembrane region" description="Helical" evidence="2">
    <location>
        <begin position="385"/>
        <end position="406"/>
    </location>
</feature>
<dbReference type="PROSITE" id="PS51257">
    <property type="entry name" value="PROKAR_LIPOPROTEIN"/>
    <property type="match status" value="1"/>
</dbReference>
<evidence type="ECO:0000256" key="1">
    <source>
        <dbReference type="SAM" id="MobiDB-lite"/>
    </source>
</evidence>
<feature type="domain" description="YHYH" evidence="3">
    <location>
        <begin position="560"/>
        <end position="662"/>
    </location>
</feature>
<dbReference type="PANTHER" id="PTHR30289">
    <property type="entry name" value="UNCHARACTERIZED PROTEIN YBCL-RELATED"/>
    <property type="match status" value="1"/>
</dbReference>
<feature type="compositionally biased region" description="Low complexity" evidence="1">
    <location>
        <begin position="707"/>
        <end position="723"/>
    </location>
</feature>
<feature type="transmembrane region" description="Helical" evidence="2">
    <location>
        <begin position="744"/>
        <end position="766"/>
    </location>
</feature>
<keyword evidence="2" id="KW-1133">Transmembrane helix</keyword>
<dbReference type="EMBL" id="CAEZSH010000100">
    <property type="protein sequence ID" value="CAB4542766.1"/>
    <property type="molecule type" value="Genomic_DNA"/>
</dbReference>
<proteinExistence type="predicted"/>
<organism evidence="4">
    <name type="scientific">freshwater metagenome</name>
    <dbReference type="NCBI Taxonomy" id="449393"/>
    <lineage>
        <taxon>unclassified sequences</taxon>
        <taxon>metagenomes</taxon>
        <taxon>ecological metagenomes</taxon>
    </lineage>
</organism>
<evidence type="ECO:0000259" key="3">
    <source>
        <dbReference type="Pfam" id="PF14240"/>
    </source>
</evidence>
<dbReference type="Pfam" id="PF14240">
    <property type="entry name" value="YHYH"/>
    <property type="match status" value="2"/>
</dbReference>
<evidence type="ECO:0000313" key="4">
    <source>
        <dbReference type="EMBL" id="CAB4542766.1"/>
    </source>
</evidence>
<feature type="region of interest" description="Disordered" evidence="1">
    <location>
        <begin position="707"/>
        <end position="740"/>
    </location>
</feature>
<dbReference type="AlphaFoldDB" id="A0A6J6BV26"/>
<dbReference type="InterPro" id="IPR025924">
    <property type="entry name" value="YHYH_dom"/>
</dbReference>
<reference evidence="4" key="1">
    <citation type="submission" date="2020-05" db="EMBL/GenBank/DDBJ databases">
        <authorList>
            <person name="Chiriac C."/>
            <person name="Salcher M."/>
            <person name="Ghai R."/>
            <person name="Kavagutti S V."/>
        </authorList>
    </citation>
    <scope>NUCLEOTIDE SEQUENCE</scope>
</reference>
<keyword evidence="2" id="KW-0812">Transmembrane</keyword>
<dbReference type="PANTHER" id="PTHR30289:SF8">
    <property type="entry name" value="YHYH DOMAIN-CONTAINING PROTEIN"/>
    <property type="match status" value="1"/>
</dbReference>
<feature type="transmembrane region" description="Helical" evidence="2">
    <location>
        <begin position="331"/>
        <end position="353"/>
    </location>
</feature>